<feature type="transmembrane region" description="Helical" evidence="2">
    <location>
        <begin position="326"/>
        <end position="346"/>
    </location>
</feature>
<feature type="transmembrane region" description="Helical" evidence="2">
    <location>
        <begin position="419"/>
        <end position="438"/>
    </location>
</feature>
<comment type="caution">
    <text evidence="4">The sequence shown here is derived from an EMBL/GenBank/DDBJ whole genome shotgun (WGS) entry which is preliminary data.</text>
</comment>
<dbReference type="InterPro" id="IPR023393">
    <property type="entry name" value="START-like_dom_sf"/>
</dbReference>
<feature type="non-terminal residue" evidence="4">
    <location>
        <position position="1"/>
    </location>
</feature>
<dbReference type="Gene3D" id="3.30.530.20">
    <property type="match status" value="1"/>
</dbReference>
<reference evidence="5" key="1">
    <citation type="journal article" date="2023" name="Commun. Biol.">
        <title>Genome analysis of Parmales, the sister group of diatoms, reveals the evolutionary specialization of diatoms from phago-mixotrophs to photoautotrophs.</title>
        <authorList>
            <person name="Ban H."/>
            <person name="Sato S."/>
            <person name="Yoshikawa S."/>
            <person name="Yamada K."/>
            <person name="Nakamura Y."/>
            <person name="Ichinomiya M."/>
            <person name="Sato N."/>
            <person name="Blanc-Mathieu R."/>
            <person name="Endo H."/>
            <person name="Kuwata A."/>
            <person name="Ogata H."/>
        </authorList>
    </citation>
    <scope>NUCLEOTIDE SEQUENCE [LARGE SCALE GENOMIC DNA]</scope>
    <source>
        <strain evidence="5">NIES 3700</strain>
    </source>
</reference>
<dbReference type="AlphaFoldDB" id="A0A9W7B3C5"/>
<dbReference type="OrthoDB" id="1295045at2759"/>
<feature type="transmembrane region" description="Helical" evidence="2">
    <location>
        <begin position="198"/>
        <end position="219"/>
    </location>
</feature>
<feature type="transmembrane region" description="Helical" evidence="2">
    <location>
        <begin position="107"/>
        <end position="128"/>
    </location>
</feature>
<feature type="transmembrane region" description="Helical" evidence="2">
    <location>
        <begin position="450"/>
        <end position="469"/>
    </location>
</feature>
<evidence type="ECO:0000313" key="5">
    <source>
        <dbReference type="Proteomes" id="UP001165122"/>
    </source>
</evidence>
<dbReference type="PROSITE" id="PS50848">
    <property type="entry name" value="START"/>
    <property type="match status" value="1"/>
</dbReference>
<dbReference type="SUPFAM" id="SSF55961">
    <property type="entry name" value="Bet v1-like"/>
    <property type="match status" value="1"/>
</dbReference>
<feature type="domain" description="START" evidence="3">
    <location>
        <begin position="538"/>
        <end position="751"/>
    </location>
</feature>
<name>A0A9W7B3C5_9STRA</name>
<evidence type="ECO:0000256" key="2">
    <source>
        <dbReference type="SAM" id="Phobius"/>
    </source>
</evidence>
<feature type="transmembrane region" description="Helical" evidence="2">
    <location>
        <begin position="63"/>
        <end position="87"/>
    </location>
</feature>
<gene>
    <name evidence="4" type="ORF">TrLO_g1151</name>
</gene>
<feature type="region of interest" description="Disordered" evidence="1">
    <location>
        <begin position="534"/>
        <end position="559"/>
    </location>
</feature>
<organism evidence="4 5">
    <name type="scientific">Triparma laevis f. longispina</name>
    <dbReference type="NCBI Taxonomy" id="1714387"/>
    <lineage>
        <taxon>Eukaryota</taxon>
        <taxon>Sar</taxon>
        <taxon>Stramenopiles</taxon>
        <taxon>Ochrophyta</taxon>
        <taxon>Bolidophyceae</taxon>
        <taxon>Parmales</taxon>
        <taxon>Triparmaceae</taxon>
        <taxon>Triparma</taxon>
    </lineage>
</organism>
<dbReference type="GO" id="GO:0008289">
    <property type="term" value="F:lipid binding"/>
    <property type="evidence" value="ECO:0007669"/>
    <property type="project" value="InterPro"/>
</dbReference>
<dbReference type="InterPro" id="IPR002913">
    <property type="entry name" value="START_lipid-bd_dom"/>
</dbReference>
<feature type="transmembrane region" description="Helical" evidence="2">
    <location>
        <begin position="366"/>
        <end position="388"/>
    </location>
</feature>
<feature type="transmembrane region" description="Helical" evidence="2">
    <location>
        <begin position="287"/>
        <end position="305"/>
    </location>
</feature>
<keyword evidence="2" id="KW-1133">Transmembrane helix</keyword>
<evidence type="ECO:0000313" key="4">
    <source>
        <dbReference type="EMBL" id="GMH80745.1"/>
    </source>
</evidence>
<feature type="transmembrane region" description="Helical" evidence="2">
    <location>
        <begin position="140"/>
        <end position="162"/>
    </location>
</feature>
<accession>A0A9W7B3C5</accession>
<sequence length="751" mass="84477">MKLRSHIAKLTNRDLSYFLTNDVVLGGAFIGSGQLVFLMFASIRCEKEKEKWTECNRTLISQVGLSAMVGLYVIIKLASGVVPKYILEKHTISVKKFAAMKINTEEFVLAVLLLMAIGCALFMLGNYGTEGNLDNDEERIILFTVMFTGLGCLLVTAVWKVIVIRGELWRGELSDERHLIEVSSSTSEEFVLTEASSFWICVAVLLTTLESNFYVANAITLDKRLFTIASMAFPIVALAFVAAFFCQPRRHSPKDMLVLRLHGTSFFYVSLGANMVRDYRSDNIPWAAAYLALTVLLTIFFHFGLKLRANIGRLPDKDLETFLVDTLGKGLLKTLFSVLFLLFRTTKCAFEKGFDEDEEGGTANCFDTSWCALCIAVYLINWFIMNLVGSSVRSEWRNDLNLSIEKIAQMSHISLRRGLAGFLTLVTGVCAIFLFSLMSANKMDRTTIRVIGITGTGASFGVLISEIYSSLKAQSRRAKAEIAKMIGKRQDRTNYAQLAAKMRQRRIPLVEDQEPVFKRCEELLGNGWDDWGTEGGEWGRGGPRSRMRSRTVSNSKSPDVKMRMKYLEPKRGERSIATGKAVGVVDCSTEEAASSILSVCSNEKLRVNREEGNPARVELREKARENERVYAMVHKFPFPLANREFVFRMITKFEEEKALVAFESVSDEVDYEDHRVISSGDVDLKELKGSNFGYGVELRTVRAFTRGLWLLEDLPTRSEIKQCRLTYVVQIDAGGYLPTWLINKKMPEALG</sequence>
<feature type="transmembrane region" description="Helical" evidence="2">
    <location>
        <begin position="225"/>
        <end position="245"/>
    </location>
</feature>
<keyword evidence="2" id="KW-0472">Membrane</keyword>
<dbReference type="Proteomes" id="UP001165122">
    <property type="component" value="Unassembled WGS sequence"/>
</dbReference>
<keyword evidence="5" id="KW-1185">Reference proteome</keyword>
<evidence type="ECO:0000259" key="3">
    <source>
        <dbReference type="PROSITE" id="PS50848"/>
    </source>
</evidence>
<feature type="transmembrane region" description="Helical" evidence="2">
    <location>
        <begin position="21"/>
        <end position="43"/>
    </location>
</feature>
<proteinExistence type="predicted"/>
<evidence type="ECO:0000256" key="1">
    <source>
        <dbReference type="SAM" id="MobiDB-lite"/>
    </source>
</evidence>
<keyword evidence="2" id="KW-0812">Transmembrane</keyword>
<dbReference type="EMBL" id="BRXW01001021">
    <property type="protein sequence ID" value="GMH80745.1"/>
    <property type="molecule type" value="Genomic_DNA"/>
</dbReference>
<protein>
    <recommendedName>
        <fullName evidence="3">START domain-containing protein</fullName>
    </recommendedName>
</protein>